<dbReference type="InterPro" id="IPR053879">
    <property type="entry name" value="HYDIN_VesB_CFA65-like_Ig"/>
</dbReference>
<evidence type="ECO:0000259" key="6">
    <source>
        <dbReference type="Pfam" id="PF22544"/>
    </source>
</evidence>
<comment type="caution">
    <text evidence="7">The sequence shown here is derived from an EMBL/GenBank/DDBJ whole genome shotgun (WGS) entry which is preliminary data.</text>
</comment>
<dbReference type="SMART" id="SM00564">
    <property type="entry name" value="PQQ"/>
    <property type="match status" value="2"/>
</dbReference>
<evidence type="ECO:0000256" key="4">
    <source>
        <dbReference type="ARBA" id="ARBA00023069"/>
    </source>
</evidence>
<dbReference type="InterPro" id="IPR011047">
    <property type="entry name" value="Quinoprotein_ADH-like_sf"/>
</dbReference>
<evidence type="ECO:0000313" key="7">
    <source>
        <dbReference type="EMBL" id="MBS2961942.1"/>
    </source>
</evidence>
<gene>
    <name evidence="7" type="ORF">KGA66_02700</name>
</gene>
<accession>A0A8J8B9K7</accession>
<comment type="subcellular location">
    <subcellularLocation>
        <location evidence="1">Cell projection</location>
        <location evidence="1">Cilium</location>
    </subcellularLocation>
    <subcellularLocation>
        <location evidence="2">Cytoplasm</location>
    </subcellularLocation>
</comment>
<keyword evidence="3" id="KW-0963">Cytoplasm</keyword>
<dbReference type="GO" id="GO:0005975">
    <property type="term" value="P:carbohydrate metabolic process"/>
    <property type="evidence" value="ECO:0007669"/>
    <property type="project" value="UniProtKB-ARBA"/>
</dbReference>
<organism evidence="7 8">
    <name type="scientific">Actinocrinis puniceicyclus</name>
    <dbReference type="NCBI Taxonomy" id="977794"/>
    <lineage>
        <taxon>Bacteria</taxon>
        <taxon>Bacillati</taxon>
        <taxon>Actinomycetota</taxon>
        <taxon>Actinomycetes</taxon>
        <taxon>Catenulisporales</taxon>
        <taxon>Actinospicaceae</taxon>
        <taxon>Actinocrinis</taxon>
    </lineage>
</organism>
<dbReference type="InterPro" id="IPR052614">
    <property type="entry name" value="CFAP65"/>
</dbReference>
<protein>
    <submittedName>
        <fullName evidence="7">Choice-of-anchor D domain-containing protein</fullName>
    </submittedName>
</protein>
<dbReference type="InterPro" id="IPR015943">
    <property type="entry name" value="WD40/YVTN_repeat-like_dom_sf"/>
</dbReference>
<keyword evidence="4" id="KW-0969">Cilium</keyword>
<dbReference type="AlphaFoldDB" id="A0A8J8B9K7"/>
<keyword evidence="8" id="KW-1185">Reference proteome</keyword>
<dbReference type="PANTHER" id="PTHR46127:SF1">
    <property type="entry name" value="CILIA- AND FLAGELLA-ASSOCIATED PROTEIN 65"/>
    <property type="match status" value="1"/>
</dbReference>
<dbReference type="PANTHER" id="PTHR46127">
    <property type="entry name" value="CILIA- AND FLAGELLA-ASSOCIATED PROTEIN 65"/>
    <property type="match status" value="1"/>
</dbReference>
<dbReference type="InterPro" id="IPR013783">
    <property type="entry name" value="Ig-like_fold"/>
</dbReference>
<dbReference type="SUPFAM" id="SSF50998">
    <property type="entry name" value="Quinoprotein alcohol dehydrogenase-like"/>
    <property type="match status" value="1"/>
</dbReference>
<evidence type="ECO:0000256" key="2">
    <source>
        <dbReference type="ARBA" id="ARBA00004496"/>
    </source>
</evidence>
<evidence type="ECO:0000256" key="1">
    <source>
        <dbReference type="ARBA" id="ARBA00004138"/>
    </source>
</evidence>
<dbReference type="Pfam" id="PF22544">
    <property type="entry name" value="HYDIN_VesB_CFA65-like_Ig"/>
    <property type="match status" value="1"/>
</dbReference>
<dbReference type="Gene3D" id="2.130.10.10">
    <property type="entry name" value="YVTN repeat-like/Quinoprotein amine dehydrogenase"/>
    <property type="match status" value="1"/>
</dbReference>
<dbReference type="SUPFAM" id="SSF49899">
    <property type="entry name" value="Concanavalin A-like lectins/glucanases"/>
    <property type="match status" value="1"/>
</dbReference>
<feature type="domain" description="HYDIN/VesB/CFA65-like Ig-like" evidence="6">
    <location>
        <begin position="740"/>
        <end position="827"/>
    </location>
</feature>
<reference evidence="7" key="1">
    <citation type="submission" date="2021-04" db="EMBL/GenBank/DDBJ databases">
        <title>Genome based classification of Actinospica acidithermotolerans sp. nov., an actinobacterium isolated from an Indonesian hot spring.</title>
        <authorList>
            <person name="Kusuma A.B."/>
            <person name="Putra K.E."/>
            <person name="Nafisah S."/>
            <person name="Loh J."/>
            <person name="Nouioui I."/>
            <person name="Goodfellow M."/>
        </authorList>
    </citation>
    <scope>NUCLEOTIDE SEQUENCE</scope>
    <source>
        <strain evidence="7">DSM 45618</strain>
    </source>
</reference>
<sequence>MNLVRGHPRAAFMGLIVAGLISATAYVAFPAHGDELTISQDALRTGWDQSESALDPASVASSDFGQQFAATLDGQVYAQPLVVGSTLIAATENDKVYGLDKSTGAILWTDDFGPYWPAVTIGCSDLTPNLGITSAPVYDNATGYVYLVSKVDNGTDAMHPNYYMHAVDPNAGTEKSGFPVLIGGHPSNDPAATFDPAYEGQRPGLLLMDGVVYAAFGSHCDFGSDFRGYIAGVSTAGKQTALWSDETGTGNKGGGIWAGGGGLVSDGSGQILFATGNGVSPAIGPGGTPPGNLAESVVRLHVNADGSLAPSDFFSPSNAPTMDANDTDFGAGGPLALPDGFGTAAHPHLMVQMGKDGRLFLLDRDNLGGRGQGAGGTDAVLGMVGPYQGQWGHPAFYGGDGGYVYLIGNGGPLRAFKVAVSGSGIPALTPAGTSAGSFNYTSGSPVVTSDGTTPGTAVVWAVWSSGPTGANAELRAYSAEPDGSGTLAELWSAPIGTAVKFVTPATSGGRVYVGTRDGKVLAFGRPSSAPLTGSPVSFGDVQVGTTGSATLTVTASTALSVTAVTATSPFTAAAPDLPHAMNGGDTYQIPVSFAPGGPGTISGTVTLNTSAGKVSFTASGYGTQPGLGASPPNAVFPDQPVSLSKTQNIQVTNTGTTTETISAVTTPAAPYSVTGLPAIGTVIPAGGSFVASATYAPTATGTNTDSITVTSTEPDASARVLTISLTGNAIVGQGNLVVSPWPLNFGSVPLGSTATQSFTITNTGNIPVTVTKAKAPDSDFTSASPLPEGQVIGPDQTYVQSVTFTPTALGAESAQYEMTSDDGQGAEYLPINGTAVATLSVVPTGWQANGVATVDGSTGTIQLTPATAQFVAGSAFNTSPVGTADLAASFTAQLSGGTGADGLTFSLIDATKDAPTSLGGAGGGLGLGGLSGIGVVLDTYQNAQANSANYVAIATGTGSGSGAMTYLATAPVPAPLRTGTHKVAVTVLGGVITVYVDAARLLSYTPAAGLIPASAYAGFTAGSGMETDVHAVSGIAIASSPAAAVAAAPAPSPATVSFAGTPVSFSVIKTVTFSNSSLVPVVVTGVTVPTGELSAPAVPAIGTLIPAGGSVTIQVVFTPKVLGIATGALALATSGGTATVSIRGATWPLPGLLHPVKVSSATAR</sequence>
<dbReference type="Gene3D" id="2.60.120.200">
    <property type="match status" value="1"/>
</dbReference>
<evidence type="ECO:0000256" key="5">
    <source>
        <dbReference type="ARBA" id="ARBA00023273"/>
    </source>
</evidence>
<dbReference type="InterPro" id="IPR013320">
    <property type="entry name" value="ConA-like_dom_sf"/>
</dbReference>
<dbReference type="Proteomes" id="UP000677913">
    <property type="component" value="Unassembled WGS sequence"/>
</dbReference>
<name>A0A8J8B9K7_9ACTN</name>
<keyword evidence="5" id="KW-0966">Cell projection</keyword>
<dbReference type="Gene3D" id="2.60.40.10">
    <property type="entry name" value="Immunoglobulins"/>
    <property type="match status" value="4"/>
</dbReference>
<dbReference type="RefSeq" id="WP_211464093.1">
    <property type="nucleotide sequence ID" value="NZ_JAGSXH010000005.1"/>
</dbReference>
<dbReference type="InterPro" id="IPR018391">
    <property type="entry name" value="PQQ_b-propeller_rpt"/>
</dbReference>
<dbReference type="GO" id="GO:0005737">
    <property type="term" value="C:cytoplasm"/>
    <property type="evidence" value="ECO:0007669"/>
    <property type="project" value="UniProtKB-SubCell"/>
</dbReference>
<dbReference type="NCBIfam" id="NF012200">
    <property type="entry name" value="choice_anch_D"/>
    <property type="match status" value="4"/>
</dbReference>
<evidence type="ECO:0000313" key="8">
    <source>
        <dbReference type="Proteomes" id="UP000677913"/>
    </source>
</evidence>
<dbReference type="EMBL" id="JAGSXH010000005">
    <property type="protein sequence ID" value="MBS2961942.1"/>
    <property type="molecule type" value="Genomic_DNA"/>
</dbReference>
<proteinExistence type="predicted"/>
<evidence type="ECO:0000256" key="3">
    <source>
        <dbReference type="ARBA" id="ARBA00022490"/>
    </source>
</evidence>